<dbReference type="Proteomes" id="UP000280296">
    <property type="component" value="Unassembled WGS sequence"/>
</dbReference>
<gene>
    <name evidence="1" type="ORF">TsocGM_06570</name>
</gene>
<evidence type="ECO:0000313" key="2">
    <source>
        <dbReference type="Proteomes" id="UP000280296"/>
    </source>
</evidence>
<reference evidence="1 2" key="1">
    <citation type="submission" date="2018-12" db="EMBL/GenBank/DDBJ databases">
        <authorList>
            <person name="Toschakov S.V."/>
        </authorList>
    </citation>
    <scope>NUCLEOTIDE SEQUENCE [LARGE SCALE GENOMIC DNA]</scope>
    <source>
        <strain evidence="1 2">GM2012</strain>
    </source>
</reference>
<comment type="caution">
    <text evidence="1">The sequence shown here is derived from an EMBL/GenBank/DDBJ whole genome shotgun (WGS) entry which is preliminary data.</text>
</comment>
<dbReference type="EMBL" id="RYZH01000009">
    <property type="protein sequence ID" value="RUL88581.1"/>
    <property type="molecule type" value="Genomic_DNA"/>
</dbReference>
<proteinExistence type="predicted"/>
<sequence length="101" mass="11262">MSFEVRLTQRAAEDYRRLAAHLRAFLECRLRELGDSPGDGSRPVVSPPYPPGGMMHECDYIVGSEWHRFTIIFYYGQDEASLEVIGIGHVDYSGSSGGSVH</sequence>
<organism evidence="1 2">
    <name type="scientific">Tautonia sociabilis</name>
    <dbReference type="NCBI Taxonomy" id="2080755"/>
    <lineage>
        <taxon>Bacteria</taxon>
        <taxon>Pseudomonadati</taxon>
        <taxon>Planctomycetota</taxon>
        <taxon>Planctomycetia</taxon>
        <taxon>Isosphaerales</taxon>
        <taxon>Isosphaeraceae</taxon>
        <taxon>Tautonia</taxon>
    </lineage>
</organism>
<dbReference type="AlphaFoldDB" id="A0A432MMD0"/>
<protein>
    <submittedName>
        <fullName evidence="1">Type II toxin-antitoxin system RelE/ParE family toxin</fullName>
    </submittedName>
</protein>
<dbReference type="RefSeq" id="WP_126724507.1">
    <property type="nucleotide sequence ID" value="NZ_RYZH01000009.1"/>
</dbReference>
<keyword evidence="2" id="KW-1185">Reference proteome</keyword>
<reference evidence="1 2" key="2">
    <citation type="submission" date="2019-01" db="EMBL/GenBank/DDBJ databases">
        <title>Tautonia sociabilis, a novel thermotolerant planctomycete of Isosphaeraceae family, isolated from a 4000 m deep subterranean habitat.</title>
        <authorList>
            <person name="Kovaleva O.L."/>
            <person name="Elcheninov A.G."/>
            <person name="Van Heerden E."/>
            <person name="Toshchakov S.V."/>
            <person name="Novikov A."/>
            <person name="Bonch-Osmolovskaya E.A."/>
            <person name="Kublanov I.V."/>
        </authorList>
    </citation>
    <scope>NUCLEOTIDE SEQUENCE [LARGE SCALE GENOMIC DNA]</scope>
    <source>
        <strain evidence="1 2">GM2012</strain>
    </source>
</reference>
<accession>A0A432MMD0</accession>
<name>A0A432MMD0_9BACT</name>
<evidence type="ECO:0000313" key="1">
    <source>
        <dbReference type="EMBL" id="RUL88581.1"/>
    </source>
</evidence>